<dbReference type="Proteomes" id="UP000323386">
    <property type="component" value="Unassembled WGS sequence"/>
</dbReference>
<accession>A0A5C3EST4</accession>
<keyword evidence="2" id="KW-0472">Membrane</keyword>
<protein>
    <recommendedName>
        <fullName evidence="3">DUF6534 domain-containing protein</fullName>
    </recommendedName>
</protein>
<feature type="domain" description="DUF6534" evidence="3">
    <location>
        <begin position="164"/>
        <end position="249"/>
    </location>
</feature>
<reference evidence="4 5" key="1">
    <citation type="submission" date="2018-03" db="EMBL/GenBank/DDBJ databases">
        <authorList>
            <person name="Guldener U."/>
        </authorList>
    </citation>
    <scope>NUCLEOTIDE SEQUENCE [LARGE SCALE GENOMIC DNA]</scope>
    <source>
        <strain evidence="4 5">DAOM196992</strain>
    </source>
</reference>
<feature type="region of interest" description="Disordered" evidence="1">
    <location>
        <begin position="261"/>
        <end position="296"/>
    </location>
</feature>
<feature type="transmembrane region" description="Helical" evidence="2">
    <location>
        <begin position="156"/>
        <end position="179"/>
    </location>
</feature>
<proteinExistence type="predicted"/>
<dbReference type="InterPro" id="IPR045339">
    <property type="entry name" value="DUF6534"/>
</dbReference>
<dbReference type="PANTHER" id="PTHR40465:SF1">
    <property type="entry name" value="DUF6534 DOMAIN-CONTAINING PROTEIN"/>
    <property type="match status" value="1"/>
</dbReference>
<gene>
    <name evidence="4" type="ORF">PSFLO_00037</name>
</gene>
<dbReference type="AlphaFoldDB" id="A0A5C3EST4"/>
<keyword evidence="2" id="KW-0812">Transmembrane</keyword>
<dbReference type="OrthoDB" id="2535105at2759"/>
<feature type="transmembrane region" description="Helical" evidence="2">
    <location>
        <begin position="92"/>
        <end position="111"/>
    </location>
</feature>
<feature type="transmembrane region" description="Helical" evidence="2">
    <location>
        <begin position="200"/>
        <end position="220"/>
    </location>
</feature>
<feature type="compositionally biased region" description="Basic and acidic residues" evidence="1">
    <location>
        <begin position="263"/>
        <end position="275"/>
    </location>
</feature>
<feature type="compositionally biased region" description="Basic and acidic residues" evidence="1">
    <location>
        <begin position="342"/>
        <end position="361"/>
    </location>
</feature>
<evidence type="ECO:0000256" key="1">
    <source>
        <dbReference type="SAM" id="MobiDB-lite"/>
    </source>
</evidence>
<dbReference type="EMBL" id="OOIP01000001">
    <property type="protein sequence ID" value="SPO34566.1"/>
    <property type="molecule type" value="Genomic_DNA"/>
</dbReference>
<name>A0A5C3EST4_9BASI</name>
<feature type="region of interest" description="Disordered" evidence="1">
    <location>
        <begin position="331"/>
        <end position="361"/>
    </location>
</feature>
<dbReference type="Pfam" id="PF20152">
    <property type="entry name" value="DUF6534"/>
    <property type="match status" value="1"/>
</dbReference>
<sequence>MAAGTFDLTLGCLFIGVSLNVWLFGFSLVQAYIYYVHFPNDKRFMRWFVFFLVLADALNACFDLAFLYQYLVSYFGDLNYASYANTAFTADPVMTGIIAFATQLFFAWRVYKLMHNVYMPTIIAVGALISFLGGVGTTIAVAMYPKFADFQKFQVIVIIWLVGAAVTDVIITLSLVWTLNKARTGFAATDDIITKLIRTTLQTGMLTTFFATVDIILFLASSTSLHLVFNLPLAKLYVNTLLSTLNARVKMTPANAHYTLEGSHSDRATGAERTKRSGVFNKGATSRPAAFKSHISSNNDIEENMRDFAAQGNDAGIHIRTVEETFEERHELEQTRPYIHSTHSESFRTVEKPRISEQDSM</sequence>
<feature type="transmembrane region" description="Helical" evidence="2">
    <location>
        <begin position="123"/>
        <end position="144"/>
    </location>
</feature>
<keyword evidence="5" id="KW-1185">Reference proteome</keyword>
<feature type="transmembrane region" description="Helical" evidence="2">
    <location>
        <begin position="47"/>
        <end position="72"/>
    </location>
</feature>
<evidence type="ECO:0000259" key="3">
    <source>
        <dbReference type="Pfam" id="PF20152"/>
    </source>
</evidence>
<evidence type="ECO:0000313" key="5">
    <source>
        <dbReference type="Proteomes" id="UP000323386"/>
    </source>
</evidence>
<evidence type="ECO:0000256" key="2">
    <source>
        <dbReference type="SAM" id="Phobius"/>
    </source>
</evidence>
<organism evidence="4 5">
    <name type="scientific">Pseudozyma flocculosa</name>
    <dbReference type="NCBI Taxonomy" id="84751"/>
    <lineage>
        <taxon>Eukaryota</taxon>
        <taxon>Fungi</taxon>
        <taxon>Dikarya</taxon>
        <taxon>Basidiomycota</taxon>
        <taxon>Ustilaginomycotina</taxon>
        <taxon>Ustilaginomycetes</taxon>
        <taxon>Ustilaginales</taxon>
        <taxon>Ustilaginaceae</taxon>
        <taxon>Pseudozyma</taxon>
    </lineage>
</organism>
<dbReference type="PANTHER" id="PTHR40465">
    <property type="entry name" value="CHROMOSOME 1, WHOLE GENOME SHOTGUN SEQUENCE"/>
    <property type="match status" value="1"/>
</dbReference>
<feature type="transmembrane region" description="Helical" evidence="2">
    <location>
        <begin position="13"/>
        <end position="35"/>
    </location>
</feature>
<evidence type="ECO:0000313" key="4">
    <source>
        <dbReference type="EMBL" id="SPO34566.1"/>
    </source>
</evidence>
<keyword evidence="2" id="KW-1133">Transmembrane helix</keyword>